<sequence>MRKPIKYLWRAFFIGMGLFILLVIGANFGLLGKMPSLEELENPSASLASEVIASDGTMMGKFYLEDRTNVEYKDISKNIVNALIAAEDERFYEHSGIDGRALARAIAKLGSDGGGSTITQQLALNLFRERAKNKFRRVFQKIQEWIIAVKLERNFTKDEIVALYLNTVEYSDNVFGIRNASKTFFQKEPSLVTVDEAALLIGMVNAPYAYNPRLFPPRAMQKRNAVINDMVRNNFVSAPEGEKLKSKPINLKYKKLDESAGLAPYFRDVLRDQMKKWAKENKKPNGESYNIYRDGLKIYTTINPRMQLYAEEAVSKHMSALQKNYWTLPWVKDNSIWKGHENILERGMKDSDRWKKMEAAGIDEAEIRKVFKTKTKMKVFAWNAKRETDTIMSPYDSVRYHKMIIQTGFMVMDPFTGEVKAWVGGVNFKNFKFDHVNMNTKRQVGSTFKPILYAYAVENGYTPETPLPSGPINLGGKMITGGGGPMAICLAFSKNPGAAYLMNQFGVKSVINFAQSTGIKSEMPPYPSIALGSADISVYEMLQSYTMFPTNGMSTQPIFITRIEDRNGNILQTYAPEQKVVMSEAAAYTMVKMMQGVVDIGTGRRLRGMGLTGEIAGKTGTTNGNTDTWFIGFNPQLLAGGWVGCDDPFLKMVGEGNRTALPIWGYFFEKVFNDKTLAISNQAKFVQPESMKMETFMDYENFADRYSNEPDAENPDAGNGTSSDYNDLQLTPDPTLGPESQISEEQKVLQEAKKQADKNPEQKKDQTKPTATDPKKDSTKKKWWPFRKKNN</sequence>
<protein>
    <submittedName>
        <fullName evidence="22">Transglycosylase domain-containing protein</fullName>
    </submittedName>
</protein>
<comment type="catalytic activity">
    <reaction evidence="16">
        <text>Preferential cleavage: (Ac)2-L-Lys-D-Ala-|-D-Ala. Also transpeptidation of peptidyl-alanyl moieties that are N-acyl substituents of D-alanine.</text>
        <dbReference type="EC" id="3.4.16.4"/>
    </reaction>
</comment>
<comment type="subcellular location">
    <subcellularLocation>
        <location evidence="1">Cell membrane</location>
    </subcellularLocation>
</comment>
<dbReference type="RefSeq" id="WP_182801883.1">
    <property type="nucleotide sequence ID" value="NZ_CP060007.1"/>
</dbReference>
<feature type="transmembrane region" description="Helical" evidence="19">
    <location>
        <begin position="7"/>
        <end position="30"/>
    </location>
</feature>
<evidence type="ECO:0000256" key="2">
    <source>
        <dbReference type="ARBA" id="ARBA00004752"/>
    </source>
</evidence>
<evidence type="ECO:0000313" key="22">
    <source>
        <dbReference type="EMBL" id="QNA43621.1"/>
    </source>
</evidence>
<dbReference type="GO" id="GO:0006508">
    <property type="term" value="P:proteolysis"/>
    <property type="evidence" value="ECO:0007669"/>
    <property type="project" value="UniProtKB-KW"/>
</dbReference>
<evidence type="ECO:0000256" key="10">
    <source>
        <dbReference type="ARBA" id="ARBA00022801"/>
    </source>
</evidence>
<dbReference type="InterPro" id="IPR023346">
    <property type="entry name" value="Lysozyme-like_dom_sf"/>
</dbReference>
<keyword evidence="15" id="KW-0961">Cell wall biogenesis/degradation</keyword>
<evidence type="ECO:0000256" key="12">
    <source>
        <dbReference type="ARBA" id="ARBA00022984"/>
    </source>
</evidence>
<evidence type="ECO:0000256" key="19">
    <source>
        <dbReference type="SAM" id="Phobius"/>
    </source>
</evidence>
<proteinExistence type="inferred from homology"/>
<dbReference type="InterPro" id="IPR012338">
    <property type="entry name" value="Beta-lactam/transpept-like"/>
</dbReference>
<dbReference type="KEGG" id="lacs:H4075_16250"/>
<evidence type="ECO:0000313" key="23">
    <source>
        <dbReference type="Proteomes" id="UP000515344"/>
    </source>
</evidence>
<evidence type="ECO:0000256" key="17">
    <source>
        <dbReference type="ARBA" id="ARBA00049902"/>
    </source>
</evidence>
<keyword evidence="14" id="KW-0511">Multifunctional enzyme</keyword>
<evidence type="ECO:0000256" key="9">
    <source>
        <dbReference type="ARBA" id="ARBA00022679"/>
    </source>
</evidence>
<dbReference type="Gene3D" id="3.40.710.10">
    <property type="entry name" value="DD-peptidase/beta-lactamase superfamily"/>
    <property type="match status" value="2"/>
</dbReference>
<evidence type="ECO:0000256" key="4">
    <source>
        <dbReference type="ARBA" id="ARBA00007739"/>
    </source>
</evidence>
<keyword evidence="11" id="KW-0133">Cell shape</keyword>
<keyword evidence="19" id="KW-0812">Transmembrane</keyword>
<accession>A0A7G5XDR8</accession>
<dbReference type="AlphaFoldDB" id="A0A7G5XDR8"/>
<comment type="catalytic activity">
    <reaction evidence="17">
        <text>[GlcNAc-(1-&gt;4)-Mur2Ac(oyl-L-Ala-gamma-D-Glu-L-Lys-D-Ala-D-Ala)](n)-di-trans,octa-cis-undecaprenyl diphosphate + beta-D-GlcNAc-(1-&gt;4)-Mur2Ac(oyl-L-Ala-gamma-D-Glu-L-Lys-D-Ala-D-Ala)-di-trans,octa-cis-undecaprenyl diphosphate = [GlcNAc-(1-&gt;4)-Mur2Ac(oyl-L-Ala-gamma-D-Glu-L-Lys-D-Ala-D-Ala)](n+1)-di-trans,octa-cis-undecaprenyl diphosphate + di-trans,octa-cis-undecaprenyl diphosphate + H(+)</text>
        <dbReference type="Rhea" id="RHEA:23708"/>
        <dbReference type="Rhea" id="RHEA-COMP:9602"/>
        <dbReference type="Rhea" id="RHEA-COMP:9603"/>
        <dbReference type="ChEBI" id="CHEBI:15378"/>
        <dbReference type="ChEBI" id="CHEBI:58405"/>
        <dbReference type="ChEBI" id="CHEBI:60033"/>
        <dbReference type="ChEBI" id="CHEBI:78435"/>
        <dbReference type="EC" id="2.4.99.28"/>
    </reaction>
</comment>
<dbReference type="SUPFAM" id="SSF53955">
    <property type="entry name" value="Lysozyme-like"/>
    <property type="match status" value="1"/>
</dbReference>
<keyword evidence="6" id="KW-0121">Carboxypeptidase</keyword>
<evidence type="ECO:0000256" key="16">
    <source>
        <dbReference type="ARBA" id="ARBA00034000"/>
    </source>
</evidence>
<evidence type="ECO:0000256" key="1">
    <source>
        <dbReference type="ARBA" id="ARBA00004236"/>
    </source>
</evidence>
<comment type="similarity">
    <text evidence="4">In the N-terminal section; belongs to the glycosyltransferase 51 family.</text>
</comment>
<dbReference type="Gene3D" id="1.10.3810.10">
    <property type="entry name" value="Biosynthetic peptidoglycan transglycosylase-like"/>
    <property type="match status" value="1"/>
</dbReference>
<keyword evidence="23" id="KW-1185">Reference proteome</keyword>
<dbReference type="GO" id="GO:0008955">
    <property type="term" value="F:peptidoglycan glycosyltransferase activity"/>
    <property type="evidence" value="ECO:0007669"/>
    <property type="project" value="UniProtKB-EC"/>
</dbReference>
<dbReference type="PANTHER" id="PTHR32282">
    <property type="entry name" value="BINDING PROTEIN TRANSPEPTIDASE, PUTATIVE-RELATED"/>
    <property type="match status" value="1"/>
</dbReference>
<comment type="similarity">
    <text evidence="3">In the C-terminal section; belongs to the transpeptidase family.</text>
</comment>
<dbReference type="GO" id="GO:0005886">
    <property type="term" value="C:plasma membrane"/>
    <property type="evidence" value="ECO:0007669"/>
    <property type="project" value="UniProtKB-SubCell"/>
</dbReference>
<keyword evidence="19" id="KW-1133">Transmembrane helix</keyword>
<keyword evidence="9" id="KW-0808">Transferase</keyword>
<dbReference type="SUPFAM" id="SSF56601">
    <property type="entry name" value="beta-lactamase/transpeptidase-like"/>
    <property type="match status" value="1"/>
</dbReference>
<dbReference type="InterPro" id="IPR001264">
    <property type="entry name" value="Glyco_trans_51"/>
</dbReference>
<evidence type="ECO:0000256" key="8">
    <source>
        <dbReference type="ARBA" id="ARBA00022676"/>
    </source>
</evidence>
<evidence type="ECO:0000259" key="21">
    <source>
        <dbReference type="Pfam" id="PF00912"/>
    </source>
</evidence>
<evidence type="ECO:0000256" key="6">
    <source>
        <dbReference type="ARBA" id="ARBA00022645"/>
    </source>
</evidence>
<dbReference type="GO" id="GO:0071555">
    <property type="term" value="P:cell wall organization"/>
    <property type="evidence" value="ECO:0007669"/>
    <property type="project" value="UniProtKB-KW"/>
</dbReference>
<evidence type="ECO:0000256" key="18">
    <source>
        <dbReference type="SAM" id="MobiDB-lite"/>
    </source>
</evidence>
<feature type="compositionally biased region" description="Polar residues" evidence="18">
    <location>
        <begin position="719"/>
        <end position="729"/>
    </location>
</feature>
<dbReference type="GO" id="GO:0008658">
    <property type="term" value="F:penicillin binding"/>
    <property type="evidence" value="ECO:0007669"/>
    <property type="project" value="InterPro"/>
</dbReference>
<dbReference type="PANTHER" id="PTHR32282:SF11">
    <property type="entry name" value="PENICILLIN-BINDING PROTEIN 1B"/>
    <property type="match status" value="1"/>
</dbReference>
<keyword evidence="8" id="KW-0328">Glycosyltransferase</keyword>
<feature type="compositionally biased region" description="Basic and acidic residues" evidence="18">
    <location>
        <begin position="744"/>
        <end position="777"/>
    </location>
</feature>
<organism evidence="22 23">
    <name type="scientific">Lacibacter sediminis</name>
    <dbReference type="NCBI Taxonomy" id="2760713"/>
    <lineage>
        <taxon>Bacteria</taxon>
        <taxon>Pseudomonadati</taxon>
        <taxon>Bacteroidota</taxon>
        <taxon>Chitinophagia</taxon>
        <taxon>Chitinophagales</taxon>
        <taxon>Chitinophagaceae</taxon>
        <taxon>Lacibacter</taxon>
    </lineage>
</organism>
<dbReference type="GO" id="GO:0008360">
    <property type="term" value="P:regulation of cell shape"/>
    <property type="evidence" value="ECO:0007669"/>
    <property type="project" value="UniProtKB-KW"/>
</dbReference>
<evidence type="ECO:0000256" key="7">
    <source>
        <dbReference type="ARBA" id="ARBA00022670"/>
    </source>
</evidence>
<feature type="domain" description="Glycosyl transferase family 51" evidence="21">
    <location>
        <begin position="56"/>
        <end position="230"/>
    </location>
</feature>
<keyword evidence="12" id="KW-0573">Peptidoglycan synthesis</keyword>
<feature type="domain" description="Penicillin-binding protein transpeptidase" evidence="20">
    <location>
        <begin position="408"/>
        <end position="636"/>
    </location>
</feature>
<feature type="compositionally biased region" description="Basic residues" evidence="18">
    <location>
        <begin position="778"/>
        <end position="791"/>
    </location>
</feature>
<dbReference type="GO" id="GO:0009002">
    <property type="term" value="F:serine-type D-Ala-D-Ala carboxypeptidase activity"/>
    <property type="evidence" value="ECO:0007669"/>
    <property type="project" value="UniProtKB-EC"/>
</dbReference>
<feature type="region of interest" description="Disordered" evidence="18">
    <location>
        <begin position="705"/>
        <end position="791"/>
    </location>
</feature>
<keyword evidence="5" id="KW-1003">Cell membrane</keyword>
<dbReference type="Proteomes" id="UP000515344">
    <property type="component" value="Chromosome"/>
</dbReference>
<dbReference type="GO" id="GO:0009252">
    <property type="term" value="P:peptidoglycan biosynthetic process"/>
    <property type="evidence" value="ECO:0007669"/>
    <property type="project" value="UniProtKB-KW"/>
</dbReference>
<gene>
    <name evidence="22" type="ORF">H4075_16250</name>
</gene>
<evidence type="ECO:0000256" key="5">
    <source>
        <dbReference type="ARBA" id="ARBA00022475"/>
    </source>
</evidence>
<dbReference type="InterPro" id="IPR050396">
    <property type="entry name" value="Glycosyltr_51/Transpeptidase"/>
</dbReference>
<dbReference type="Pfam" id="PF00912">
    <property type="entry name" value="Transgly"/>
    <property type="match status" value="1"/>
</dbReference>
<dbReference type="InterPro" id="IPR001460">
    <property type="entry name" value="PCN-bd_Tpept"/>
</dbReference>
<evidence type="ECO:0000259" key="20">
    <source>
        <dbReference type="Pfam" id="PF00905"/>
    </source>
</evidence>
<evidence type="ECO:0000256" key="11">
    <source>
        <dbReference type="ARBA" id="ARBA00022960"/>
    </source>
</evidence>
<evidence type="ECO:0000256" key="3">
    <source>
        <dbReference type="ARBA" id="ARBA00007090"/>
    </source>
</evidence>
<reference evidence="23" key="1">
    <citation type="submission" date="2020-08" db="EMBL/GenBank/DDBJ databases">
        <title>Lacibacter sp. S13-6-6 genome sequencing.</title>
        <authorList>
            <person name="Jin L."/>
        </authorList>
    </citation>
    <scope>NUCLEOTIDE SEQUENCE [LARGE SCALE GENOMIC DNA]</scope>
    <source>
        <strain evidence="23">S13-6-6</strain>
    </source>
</reference>
<dbReference type="InterPro" id="IPR036950">
    <property type="entry name" value="PBP_transglycosylase"/>
</dbReference>
<dbReference type="Pfam" id="PF00905">
    <property type="entry name" value="Transpeptidase"/>
    <property type="match status" value="1"/>
</dbReference>
<keyword evidence="10" id="KW-0378">Hydrolase</keyword>
<comment type="pathway">
    <text evidence="2">Cell wall biogenesis; peptidoglycan biosynthesis.</text>
</comment>
<evidence type="ECO:0000256" key="15">
    <source>
        <dbReference type="ARBA" id="ARBA00023316"/>
    </source>
</evidence>
<keyword evidence="13 19" id="KW-0472">Membrane</keyword>
<keyword evidence="7" id="KW-0645">Protease</keyword>
<dbReference type="GO" id="GO:0030288">
    <property type="term" value="C:outer membrane-bounded periplasmic space"/>
    <property type="evidence" value="ECO:0007669"/>
    <property type="project" value="TreeGrafter"/>
</dbReference>
<name>A0A7G5XDR8_9BACT</name>
<evidence type="ECO:0000256" key="13">
    <source>
        <dbReference type="ARBA" id="ARBA00023136"/>
    </source>
</evidence>
<evidence type="ECO:0000256" key="14">
    <source>
        <dbReference type="ARBA" id="ARBA00023268"/>
    </source>
</evidence>
<dbReference type="EMBL" id="CP060007">
    <property type="protein sequence ID" value="QNA43621.1"/>
    <property type="molecule type" value="Genomic_DNA"/>
</dbReference>